<evidence type="ECO:0000256" key="15">
    <source>
        <dbReference type="ARBA" id="ARBA00031387"/>
    </source>
</evidence>
<feature type="region of interest" description="Disordered" evidence="17">
    <location>
        <begin position="45"/>
        <end position="65"/>
    </location>
</feature>
<dbReference type="InterPro" id="IPR019329">
    <property type="entry name" value="NADH_UbQ_OxRdtase_ESSS_su"/>
</dbReference>
<reference evidence="18 19" key="1">
    <citation type="submission" date="2023-08" db="EMBL/GenBank/DDBJ databases">
        <title>Black Yeasts Isolated from many extreme environments.</title>
        <authorList>
            <person name="Coleine C."/>
            <person name="Stajich J.E."/>
            <person name="Selbmann L."/>
        </authorList>
    </citation>
    <scope>NUCLEOTIDE SEQUENCE [LARGE SCALE GENOMIC DNA]</scope>
    <source>
        <strain evidence="18 19">CCFEE 5910</strain>
    </source>
</reference>
<evidence type="ECO:0000256" key="7">
    <source>
        <dbReference type="ARBA" id="ARBA00022692"/>
    </source>
</evidence>
<evidence type="ECO:0000256" key="3">
    <source>
        <dbReference type="ARBA" id="ARBA00008915"/>
    </source>
</evidence>
<keyword evidence="11" id="KW-1133">Transmembrane helix</keyword>
<evidence type="ECO:0000256" key="4">
    <source>
        <dbReference type="ARBA" id="ARBA00018632"/>
    </source>
</evidence>
<dbReference type="Pfam" id="PF10183">
    <property type="entry name" value="ESSS"/>
    <property type="match status" value="1"/>
</dbReference>
<sequence>MNPLRQAATRSTRPAFTTRIVSRPTSSVKQYSTTPRLLATTAQTKGDHNAVHAEHDPHHDSHYDPPGGWLWGLRPGEKAEREGWEIPLYFGCAGYVIAVIAYSMKEDTSIQTWALEEARRRLEAEGILEDPDNKPSSGI</sequence>
<comment type="function">
    <text evidence="1">Accessory subunit of the mitochondrial membrane respiratory chain NADH dehydrogenase (Complex I), that is believed not to be involved in catalysis. Complex I functions in the transfer of electrons from NADH to the respiratory chain. The immediate electron acceptor for the enzyme is believed to be ubiquinone.</text>
</comment>
<dbReference type="PANTHER" id="PTHR40637">
    <property type="entry name" value="ESSS SUBUNIT OF NADH:UBIQUINONE OXIDOREDUCTASE (COMPLEX I) PROTEIN"/>
    <property type="match status" value="1"/>
</dbReference>
<keyword evidence="5" id="KW-0813">Transport</keyword>
<keyword evidence="8" id="KW-0999">Mitochondrion inner membrane</keyword>
<keyword evidence="7" id="KW-0812">Transmembrane</keyword>
<name>A0AAN7SWM7_9EURO</name>
<evidence type="ECO:0000256" key="6">
    <source>
        <dbReference type="ARBA" id="ARBA00022660"/>
    </source>
</evidence>
<keyword evidence="13" id="KW-0472">Membrane</keyword>
<dbReference type="EMBL" id="JAVRRJ010000007">
    <property type="protein sequence ID" value="KAK5082736.1"/>
    <property type="molecule type" value="Genomic_DNA"/>
</dbReference>
<evidence type="ECO:0000256" key="14">
    <source>
        <dbReference type="ARBA" id="ARBA00030753"/>
    </source>
</evidence>
<dbReference type="Proteomes" id="UP001309876">
    <property type="component" value="Unassembled WGS sequence"/>
</dbReference>
<comment type="subunit">
    <text evidence="16">Complex I is composed of 45 different subunits. Interacts with BCAP31.</text>
</comment>
<feature type="compositionally biased region" description="Basic and acidic residues" evidence="17">
    <location>
        <begin position="45"/>
        <end position="63"/>
    </location>
</feature>
<keyword evidence="6" id="KW-0679">Respiratory chain</keyword>
<evidence type="ECO:0000313" key="18">
    <source>
        <dbReference type="EMBL" id="KAK5082736.1"/>
    </source>
</evidence>
<evidence type="ECO:0000313" key="19">
    <source>
        <dbReference type="Proteomes" id="UP001309876"/>
    </source>
</evidence>
<dbReference type="AlphaFoldDB" id="A0AAN7SWM7"/>
<comment type="subcellular location">
    <subcellularLocation>
        <location evidence="2">Mitochondrion inner membrane</location>
        <topology evidence="2">Single-pass membrane protein</topology>
    </subcellularLocation>
</comment>
<evidence type="ECO:0000256" key="5">
    <source>
        <dbReference type="ARBA" id="ARBA00022448"/>
    </source>
</evidence>
<evidence type="ECO:0000256" key="16">
    <source>
        <dbReference type="ARBA" id="ARBA00046528"/>
    </source>
</evidence>
<organism evidence="18 19">
    <name type="scientific">Lithohypha guttulata</name>
    <dbReference type="NCBI Taxonomy" id="1690604"/>
    <lineage>
        <taxon>Eukaryota</taxon>
        <taxon>Fungi</taxon>
        <taxon>Dikarya</taxon>
        <taxon>Ascomycota</taxon>
        <taxon>Pezizomycotina</taxon>
        <taxon>Eurotiomycetes</taxon>
        <taxon>Chaetothyriomycetidae</taxon>
        <taxon>Chaetothyriales</taxon>
        <taxon>Trichomeriaceae</taxon>
        <taxon>Lithohypha</taxon>
    </lineage>
</organism>
<evidence type="ECO:0000256" key="10">
    <source>
        <dbReference type="ARBA" id="ARBA00022982"/>
    </source>
</evidence>
<dbReference type="PANTHER" id="PTHR40637:SF1">
    <property type="entry name" value="ESSS SUBUNIT OF NADH:UBIQUINONE OXIDOREDUCTASE (COMPLEX I) PROTEIN"/>
    <property type="match status" value="1"/>
</dbReference>
<evidence type="ECO:0000256" key="17">
    <source>
        <dbReference type="SAM" id="MobiDB-lite"/>
    </source>
</evidence>
<keyword evidence="10" id="KW-0249">Electron transport</keyword>
<comment type="similarity">
    <text evidence="3">Belongs to the complex I NDUFB11 subunit family.</text>
</comment>
<evidence type="ECO:0000256" key="2">
    <source>
        <dbReference type="ARBA" id="ARBA00004434"/>
    </source>
</evidence>
<evidence type="ECO:0000256" key="12">
    <source>
        <dbReference type="ARBA" id="ARBA00023128"/>
    </source>
</evidence>
<evidence type="ECO:0000256" key="1">
    <source>
        <dbReference type="ARBA" id="ARBA00003195"/>
    </source>
</evidence>
<evidence type="ECO:0000256" key="8">
    <source>
        <dbReference type="ARBA" id="ARBA00022792"/>
    </source>
</evidence>
<accession>A0AAN7SWM7</accession>
<proteinExistence type="inferred from homology"/>
<keyword evidence="9" id="KW-0809">Transit peptide</keyword>
<keyword evidence="19" id="KW-1185">Reference proteome</keyword>
<protein>
    <recommendedName>
        <fullName evidence="4">NADH dehydrogenase [ubiquinone] 1 beta subcomplex subunit 11, mitochondrial</fullName>
    </recommendedName>
    <alternativeName>
        <fullName evidence="15">Complex I-ESSS</fullName>
    </alternativeName>
    <alternativeName>
        <fullName evidence="14">NADH-ubiquinone oxidoreductase ESSS subunit</fullName>
    </alternativeName>
</protein>
<gene>
    <name evidence="18" type="ORF">LTR05_006616</name>
</gene>
<evidence type="ECO:0000256" key="9">
    <source>
        <dbReference type="ARBA" id="ARBA00022946"/>
    </source>
</evidence>
<evidence type="ECO:0000256" key="13">
    <source>
        <dbReference type="ARBA" id="ARBA00023136"/>
    </source>
</evidence>
<comment type="caution">
    <text evidence="18">The sequence shown here is derived from an EMBL/GenBank/DDBJ whole genome shotgun (WGS) entry which is preliminary data.</text>
</comment>
<evidence type="ECO:0000256" key="11">
    <source>
        <dbReference type="ARBA" id="ARBA00022989"/>
    </source>
</evidence>
<keyword evidence="12" id="KW-0496">Mitochondrion</keyword>
<dbReference type="GO" id="GO:0005743">
    <property type="term" value="C:mitochondrial inner membrane"/>
    <property type="evidence" value="ECO:0007669"/>
    <property type="project" value="UniProtKB-SubCell"/>
</dbReference>